<feature type="compositionally biased region" description="Low complexity" evidence="1">
    <location>
        <begin position="453"/>
        <end position="475"/>
    </location>
</feature>
<keyword evidence="2" id="KW-0472">Membrane</keyword>
<feature type="region of interest" description="Disordered" evidence="1">
    <location>
        <begin position="166"/>
        <end position="266"/>
    </location>
</feature>
<keyword evidence="4" id="KW-1185">Reference proteome</keyword>
<gene>
    <name evidence="3" type="ORF">EIP91_007738</name>
</gene>
<comment type="caution">
    <text evidence="3">The sequence shown here is derived from an EMBL/GenBank/DDBJ whole genome shotgun (WGS) entry which is preliminary data.</text>
</comment>
<feature type="region of interest" description="Disordered" evidence="1">
    <location>
        <begin position="429"/>
        <end position="482"/>
    </location>
</feature>
<sequence>MAEETVPTSTGSSPSTKTIIIASVTATGAIILLLGTVILVTICRRRRRQHVQVPTDDPDSDAFDPETIRHSTPSRRQSHSRNKRSIDSISDRPLLSDDNTLVSRSSPPLSYADRAGKPRQHSNLRYAQTYHGDSVDSEMTLTALPSSSPLFDTKGKDQMIQLSTGLTILSPTPPRSHEDEESVDSHAAPSTIELPNPFAESIAPSSASERDPSDLSRNTTDVSSLTTTTRANAHTPLVESPKELSKPTPLPDLTSGNDADVHPEVVSPAEILPVPFPAKLHSASLLSPVATPSSPRSPLPSPPPSASRHHSVLNAVIRPLPRAPTQKAQLTRNKTAKSQSADMRIAVLNNSASSKDNLKRSLDAESEADSASMYSQASAPGSVWSELVNPHDSAPSSKSSTLVSTPADDLKVNEFALLVNPHDRNVASVRRDTFAGGARGGRPRPARSNTTNSIATPTPSASGSSNSSRTTTLSPLAENADPGSAAASMRFALAQAVEAARRDSLYHAELELEMQKRAMLPLPSGLAEADRPTSGVSVISADVEQFEQDMQSWLASARVASPTALR</sequence>
<feature type="compositionally biased region" description="Polar residues" evidence="1">
    <location>
        <begin position="97"/>
        <end position="108"/>
    </location>
</feature>
<proteinExistence type="predicted"/>
<feature type="compositionally biased region" description="Basic residues" evidence="1">
    <location>
        <begin position="72"/>
        <end position="83"/>
    </location>
</feature>
<feature type="region of interest" description="Disordered" evidence="1">
    <location>
        <begin position="47"/>
        <end position="123"/>
    </location>
</feature>
<name>A0A4R0RLG6_9APHY</name>
<feature type="region of interest" description="Disordered" evidence="1">
    <location>
        <begin position="383"/>
        <end position="406"/>
    </location>
</feature>
<keyword evidence="2" id="KW-1133">Transmembrane helix</keyword>
<dbReference type="Proteomes" id="UP000292702">
    <property type="component" value="Unassembled WGS sequence"/>
</dbReference>
<feature type="region of interest" description="Disordered" evidence="1">
    <location>
        <begin position="287"/>
        <end position="343"/>
    </location>
</feature>
<feature type="compositionally biased region" description="Low complexity" evidence="1">
    <location>
        <begin position="219"/>
        <end position="229"/>
    </location>
</feature>
<protein>
    <submittedName>
        <fullName evidence="3">Uncharacterized protein</fullName>
    </submittedName>
</protein>
<feature type="transmembrane region" description="Helical" evidence="2">
    <location>
        <begin position="20"/>
        <end position="42"/>
    </location>
</feature>
<accession>A0A4R0RLG6</accession>
<feature type="compositionally biased region" description="Polar residues" evidence="1">
    <location>
        <begin position="326"/>
        <end position="341"/>
    </location>
</feature>
<organism evidence="3 4">
    <name type="scientific">Steccherinum ochraceum</name>
    <dbReference type="NCBI Taxonomy" id="92696"/>
    <lineage>
        <taxon>Eukaryota</taxon>
        <taxon>Fungi</taxon>
        <taxon>Dikarya</taxon>
        <taxon>Basidiomycota</taxon>
        <taxon>Agaricomycotina</taxon>
        <taxon>Agaricomycetes</taxon>
        <taxon>Polyporales</taxon>
        <taxon>Steccherinaceae</taxon>
        <taxon>Steccherinum</taxon>
    </lineage>
</organism>
<dbReference type="AlphaFoldDB" id="A0A4R0RLG6"/>
<evidence type="ECO:0000256" key="1">
    <source>
        <dbReference type="SAM" id="MobiDB-lite"/>
    </source>
</evidence>
<reference evidence="3 4" key="1">
    <citation type="submission" date="2018-11" db="EMBL/GenBank/DDBJ databases">
        <title>Genome assembly of Steccherinum ochraceum LE-BIN_3174, the white-rot fungus of the Steccherinaceae family (The Residual Polyporoid clade, Polyporales, Basidiomycota).</title>
        <authorList>
            <person name="Fedorova T.V."/>
            <person name="Glazunova O.A."/>
            <person name="Landesman E.O."/>
            <person name="Moiseenko K.V."/>
            <person name="Psurtseva N.V."/>
            <person name="Savinova O.S."/>
            <person name="Shakhova N.V."/>
            <person name="Tyazhelova T.V."/>
            <person name="Vasina D.V."/>
        </authorList>
    </citation>
    <scope>NUCLEOTIDE SEQUENCE [LARGE SCALE GENOMIC DNA]</scope>
    <source>
        <strain evidence="3 4">LE-BIN_3174</strain>
    </source>
</reference>
<evidence type="ECO:0000256" key="2">
    <source>
        <dbReference type="SAM" id="Phobius"/>
    </source>
</evidence>
<keyword evidence="2" id="KW-0812">Transmembrane</keyword>
<feature type="compositionally biased region" description="Polar residues" evidence="1">
    <location>
        <begin position="394"/>
        <end position="404"/>
    </location>
</feature>
<evidence type="ECO:0000313" key="4">
    <source>
        <dbReference type="Proteomes" id="UP000292702"/>
    </source>
</evidence>
<dbReference type="EMBL" id="RWJN01000042">
    <property type="protein sequence ID" value="TCD69391.1"/>
    <property type="molecule type" value="Genomic_DNA"/>
</dbReference>
<dbReference type="OrthoDB" id="10656374at2759"/>
<evidence type="ECO:0000313" key="3">
    <source>
        <dbReference type="EMBL" id="TCD69391.1"/>
    </source>
</evidence>
<feature type="compositionally biased region" description="Pro residues" evidence="1">
    <location>
        <begin position="295"/>
        <end position="305"/>
    </location>
</feature>